<keyword evidence="3" id="KW-1185">Reference proteome</keyword>
<sequence length="146" mass="16240">MSSKHELRQLEEDMFENNEMDDDSLNDELPPTYSSLFSEDLLLSPPTTADERRESILIADIGRFSIDLSAGTRTSTLIQEFSLPTQRPQVVEIRANNSRSTSPAENTDNVKDGLGTHGIPLDIVLMLVGSRGKDGTSPRALLRMHR</sequence>
<gene>
    <name evidence="2" type="ORF">PCG10_010147</name>
</gene>
<feature type="compositionally biased region" description="Acidic residues" evidence="1">
    <location>
        <begin position="12"/>
        <end position="26"/>
    </location>
</feature>
<protein>
    <submittedName>
        <fullName evidence="2">Uncharacterized protein</fullName>
    </submittedName>
</protein>
<accession>A0A9P5GGA4</accession>
<dbReference type="EMBL" id="JAAOZQ010000089">
    <property type="protein sequence ID" value="KAF7519285.1"/>
    <property type="molecule type" value="Genomic_DNA"/>
</dbReference>
<evidence type="ECO:0000256" key="1">
    <source>
        <dbReference type="SAM" id="MobiDB-lite"/>
    </source>
</evidence>
<dbReference type="OrthoDB" id="5835829at2759"/>
<name>A0A9P5GGA4_PENCR</name>
<organism evidence="2 3">
    <name type="scientific">Penicillium crustosum</name>
    <name type="common">Blue mold fungus</name>
    <dbReference type="NCBI Taxonomy" id="36656"/>
    <lineage>
        <taxon>Eukaryota</taxon>
        <taxon>Fungi</taxon>
        <taxon>Dikarya</taxon>
        <taxon>Ascomycota</taxon>
        <taxon>Pezizomycotina</taxon>
        <taxon>Eurotiomycetes</taxon>
        <taxon>Eurotiomycetidae</taxon>
        <taxon>Eurotiales</taxon>
        <taxon>Aspergillaceae</taxon>
        <taxon>Penicillium</taxon>
    </lineage>
</organism>
<comment type="caution">
    <text evidence="2">The sequence shown here is derived from an EMBL/GenBank/DDBJ whole genome shotgun (WGS) entry which is preliminary data.</text>
</comment>
<dbReference type="Proteomes" id="UP000701341">
    <property type="component" value="Unassembled WGS sequence"/>
</dbReference>
<reference evidence="2" key="1">
    <citation type="submission" date="2020-02" db="EMBL/GenBank/DDBJ databases">
        <authorList>
            <person name="Lichtner F.J."/>
        </authorList>
    </citation>
    <scope>NUCLEOTIDE SEQUENCE</scope>
    <source>
        <strain evidence="2">G10</strain>
    </source>
</reference>
<dbReference type="AlphaFoldDB" id="A0A9P5GGA4"/>
<evidence type="ECO:0000313" key="2">
    <source>
        <dbReference type="EMBL" id="KAF7519285.1"/>
    </source>
</evidence>
<feature type="region of interest" description="Disordered" evidence="1">
    <location>
        <begin position="1"/>
        <end position="31"/>
    </location>
</feature>
<feature type="compositionally biased region" description="Basic and acidic residues" evidence="1">
    <location>
        <begin position="1"/>
        <end position="11"/>
    </location>
</feature>
<proteinExistence type="predicted"/>
<evidence type="ECO:0000313" key="3">
    <source>
        <dbReference type="Proteomes" id="UP000701341"/>
    </source>
</evidence>